<dbReference type="PROSITE" id="PS00564">
    <property type="entry name" value="ARGININOSUCCIN_SYN_1"/>
    <property type="match status" value="1"/>
</dbReference>
<dbReference type="OrthoDB" id="9801641at2"/>
<proteinExistence type="inferred from homology"/>
<feature type="binding site" evidence="10">
    <location>
        <position position="92"/>
    </location>
    <ligand>
        <name>L-citrulline</name>
        <dbReference type="ChEBI" id="CHEBI:57743"/>
    </ligand>
</feature>
<feature type="binding site" evidence="10">
    <location>
        <position position="265"/>
    </location>
    <ligand>
        <name>L-citrulline</name>
        <dbReference type="ChEBI" id="CHEBI:57743"/>
    </ligand>
</feature>
<evidence type="ECO:0000256" key="10">
    <source>
        <dbReference type="HAMAP-Rule" id="MF_00005"/>
    </source>
</evidence>
<dbReference type="InterPro" id="IPR023434">
    <property type="entry name" value="Arginosuc_synth_type_1_subfam"/>
</dbReference>
<comment type="similarity">
    <text evidence="10">Belongs to the argininosuccinate synthase family. Type 1 subfamily.</text>
</comment>
<dbReference type="GO" id="GO:0006526">
    <property type="term" value="P:L-arginine biosynthetic process"/>
    <property type="evidence" value="ECO:0007669"/>
    <property type="project" value="UniProtKB-UniRule"/>
</dbReference>
<dbReference type="InterPro" id="IPR014729">
    <property type="entry name" value="Rossmann-like_a/b/a_fold"/>
</dbReference>
<dbReference type="NCBIfam" id="NF001770">
    <property type="entry name" value="PRK00509.1"/>
    <property type="match status" value="1"/>
</dbReference>
<evidence type="ECO:0000256" key="6">
    <source>
        <dbReference type="ARBA" id="ARBA00022598"/>
    </source>
</evidence>
<dbReference type="PANTHER" id="PTHR11587">
    <property type="entry name" value="ARGININOSUCCINATE SYNTHASE"/>
    <property type="match status" value="1"/>
</dbReference>
<feature type="binding site" evidence="10">
    <location>
        <position position="122"/>
    </location>
    <ligand>
        <name>ATP</name>
        <dbReference type="ChEBI" id="CHEBI:30616"/>
    </ligand>
</feature>
<feature type="binding site" evidence="10">
    <location>
        <position position="128"/>
    </location>
    <ligand>
        <name>L-citrulline</name>
        <dbReference type="ChEBI" id="CHEBI:57743"/>
    </ligand>
</feature>
<feature type="binding site" evidence="10">
    <location>
        <begin position="12"/>
        <end position="20"/>
    </location>
    <ligand>
        <name>ATP</name>
        <dbReference type="ChEBI" id="CHEBI:30616"/>
    </ligand>
</feature>
<dbReference type="CDD" id="cd01999">
    <property type="entry name" value="ASS"/>
    <property type="match status" value="1"/>
</dbReference>
<name>A0A411YK41_9ACTN</name>
<evidence type="ECO:0000256" key="8">
    <source>
        <dbReference type="ARBA" id="ARBA00022741"/>
    </source>
</evidence>
<evidence type="ECO:0000259" key="11">
    <source>
        <dbReference type="Pfam" id="PF00764"/>
    </source>
</evidence>
<keyword evidence="6 10" id="KW-0436">Ligase</keyword>
<dbReference type="NCBIfam" id="TIGR00032">
    <property type="entry name" value="argG"/>
    <property type="match status" value="1"/>
</dbReference>
<dbReference type="Proteomes" id="UP000291469">
    <property type="component" value="Chromosome"/>
</dbReference>
<dbReference type="PANTHER" id="PTHR11587:SF2">
    <property type="entry name" value="ARGININOSUCCINATE SYNTHASE"/>
    <property type="match status" value="1"/>
</dbReference>
<keyword evidence="9 10" id="KW-0067">ATP-binding</keyword>
<dbReference type="InterPro" id="IPR048267">
    <property type="entry name" value="Arginosuc_syn_N"/>
</dbReference>
<dbReference type="KEGG" id="erz:ER308_19690"/>
<evidence type="ECO:0000256" key="9">
    <source>
        <dbReference type="ARBA" id="ARBA00022840"/>
    </source>
</evidence>
<dbReference type="InterPro" id="IPR001518">
    <property type="entry name" value="Arginosuc_synth"/>
</dbReference>
<dbReference type="InterPro" id="IPR018223">
    <property type="entry name" value="Arginosuc_synth_CS"/>
</dbReference>
<comment type="caution">
    <text evidence="10">Lacks conserved residue(s) required for the propagation of feature annotation.</text>
</comment>
<feature type="binding site" evidence="10">
    <location>
        <position position="180"/>
    </location>
    <ligand>
        <name>L-citrulline</name>
        <dbReference type="ChEBI" id="CHEBI:57743"/>
    </ligand>
</feature>
<dbReference type="Pfam" id="PF00764">
    <property type="entry name" value="Arginosuc_synth"/>
    <property type="match status" value="1"/>
</dbReference>
<feature type="binding site" evidence="10">
    <location>
        <position position="124"/>
    </location>
    <ligand>
        <name>L-aspartate</name>
        <dbReference type="ChEBI" id="CHEBI:29991"/>
    </ligand>
</feature>
<evidence type="ECO:0000256" key="3">
    <source>
        <dbReference type="ARBA" id="ARBA00012286"/>
    </source>
</evidence>
<dbReference type="GO" id="GO:0000050">
    <property type="term" value="P:urea cycle"/>
    <property type="evidence" value="ECO:0007669"/>
    <property type="project" value="TreeGrafter"/>
</dbReference>
<sequence length="404" mass="44331">MTDSSAPRVVLAYSGGLDTSVAIRWLAEHKGYETIALAIDVGQAAPGEMDRVQQRALDCGAVESLVVDAKDEFADDFVAPAVAANALYMGKYPLVSALSRPIITRHLVRVAQEHGADAIAHGCTGKGNDQVRFEVTAMAVAPDLAVEAPIREWGLSRDGAIAWARERDIPIPVSKGSAYSIDENLWGRTAECGILEDPWAQPPEEVYERSAALAETPDEPEELTLAFEDGLPVALDGEKLALRELIAEVDRRAGRHGVGRIDMVEDRLVGIKSREIYECPGAVTILAAHRDLEDLCLEQELAQEKRGLESRYAQIVYNGLWYTPLKRAIDAFVAETQRFVAGEVRVQLFKGHAAVVGRRSERGLYDLSLATYDEADQFDQSQAEGFVKLWGLPTKVWAQRQGHL</sequence>
<dbReference type="PROSITE" id="PS00565">
    <property type="entry name" value="ARGININOSUCCIN_SYN_2"/>
    <property type="match status" value="1"/>
</dbReference>
<accession>A0A411YK41</accession>
<dbReference type="FunFam" id="3.90.1260.10:FF:000007">
    <property type="entry name" value="Argininosuccinate synthase"/>
    <property type="match status" value="1"/>
</dbReference>
<evidence type="ECO:0000313" key="13">
    <source>
        <dbReference type="EMBL" id="QBI21572.1"/>
    </source>
</evidence>
<dbReference type="InterPro" id="IPR024074">
    <property type="entry name" value="AS_cat/multimer_dom_body"/>
</dbReference>
<dbReference type="InterPro" id="IPR048268">
    <property type="entry name" value="Arginosuc_syn_C"/>
</dbReference>
<dbReference type="HAMAP" id="MF_00005">
    <property type="entry name" value="Arg_succ_synth_type1"/>
    <property type="match status" value="1"/>
</dbReference>
<feature type="domain" description="Arginosuccinate synthase C-terminal" evidence="12">
    <location>
        <begin position="179"/>
        <end position="397"/>
    </location>
</feature>
<keyword evidence="14" id="KW-1185">Reference proteome</keyword>
<comment type="subcellular location">
    <subcellularLocation>
        <location evidence="10">Cytoplasm</location>
    </subcellularLocation>
</comment>
<organism evidence="13 14">
    <name type="scientific">Egibacter rhizosphaerae</name>
    <dbReference type="NCBI Taxonomy" id="1670831"/>
    <lineage>
        <taxon>Bacteria</taxon>
        <taxon>Bacillati</taxon>
        <taxon>Actinomycetota</taxon>
        <taxon>Nitriliruptoria</taxon>
        <taxon>Egibacterales</taxon>
        <taxon>Egibacteraceae</taxon>
        <taxon>Egibacter</taxon>
    </lineage>
</organism>
<keyword evidence="8 10" id="KW-0547">Nucleotide-binding</keyword>
<evidence type="ECO:0000256" key="2">
    <source>
        <dbReference type="ARBA" id="ARBA00011881"/>
    </source>
</evidence>
<comment type="pathway">
    <text evidence="1 10">Amino-acid biosynthesis; L-arginine biosynthesis; L-arginine from L-ornithine and carbamoyl phosphate: step 2/3.</text>
</comment>
<keyword evidence="7 10" id="KW-0028">Amino-acid biosynthesis</keyword>
<comment type="catalytic activity">
    <reaction evidence="10">
        <text>L-citrulline + L-aspartate + ATP = 2-(N(omega)-L-arginino)succinate + AMP + diphosphate + H(+)</text>
        <dbReference type="Rhea" id="RHEA:10932"/>
        <dbReference type="ChEBI" id="CHEBI:15378"/>
        <dbReference type="ChEBI" id="CHEBI:29991"/>
        <dbReference type="ChEBI" id="CHEBI:30616"/>
        <dbReference type="ChEBI" id="CHEBI:33019"/>
        <dbReference type="ChEBI" id="CHEBI:57472"/>
        <dbReference type="ChEBI" id="CHEBI:57743"/>
        <dbReference type="ChEBI" id="CHEBI:456215"/>
        <dbReference type="EC" id="6.3.4.5"/>
    </reaction>
</comment>
<dbReference type="GO" id="GO:0000053">
    <property type="term" value="P:argininosuccinate metabolic process"/>
    <property type="evidence" value="ECO:0007669"/>
    <property type="project" value="TreeGrafter"/>
</dbReference>
<dbReference type="AlphaFoldDB" id="A0A411YK41"/>
<evidence type="ECO:0000256" key="5">
    <source>
        <dbReference type="ARBA" id="ARBA00022571"/>
    </source>
</evidence>
<dbReference type="Gene3D" id="3.40.50.620">
    <property type="entry name" value="HUPs"/>
    <property type="match status" value="1"/>
</dbReference>
<dbReference type="SUPFAM" id="SSF69864">
    <property type="entry name" value="Argininosuccinate synthetase, C-terminal domain"/>
    <property type="match status" value="1"/>
</dbReference>
<dbReference type="GO" id="GO:0005524">
    <property type="term" value="F:ATP binding"/>
    <property type="evidence" value="ECO:0007669"/>
    <property type="project" value="UniProtKB-UniRule"/>
</dbReference>
<feature type="binding site" evidence="10">
    <location>
        <position position="277"/>
    </location>
    <ligand>
        <name>L-citrulline</name>
        <dbReference type="ChEBI" id="CHEBI:57743"/>
    </ligand>
</feature>
<dbReference type="UniPathway" id="UPA00068">
    <property type="reaction ID" value="UER00113"/>
</dbReference>
<dbReference type="SUPFAM" id="SSF52402">
    <property type="entry name" value="Adenine nucleotide alpha hydrolases-like"/>
    <property type="match status" value="1"/>
</dbReference>
<dbReference type="Pfam" id="PF20979">
    <property type="entry name" value="Arginosuc_syn_C"/>
    <property type="match status" value="1"/>
</dbReference>
<dbReference type="EC" id="6.3.4.5" evidence="3 10"/>
<feature type="binding site" evidence="10">
    <location>
        <position position="129"/>
    </location>
    <ligand>
        <name>L-aspartate</name>
        <dbReference type="ChEBI" id="CHEBI:29991"/>
    </ligand>
</feature>
<dbReference type="EMBL" id="CP036402">
    <property type="protein sequence ID" value="QBI21572.1"/>
    <property type="molecule type" value="Genomic_DNA"/>
</dbReference>
<feature type="domain" description="Arginosuccinate synthase-like N-terminal" evidence="11">
    <location>
        <begin position="8"/>
        <end position="170"/>
    </location>
</feature>
<reference evidence="13 14" key="1">
    <citation type="submission" date="2019-01" db="EMBL/GenBank/DDBJ databases">
        <title>Egibacter rhizosphaerae EGI 80759T.</title>
        <authorList>
            <person name="Chen D.-D."/>
            <person name="Tian Y."/>
            <person name="Jiao J.-Y."/>
            <person name="Zhang X.-T."/>
            <person name="Zhang Y.-G."/>
            <person name="Zhang Y."/>
            <person name="Xiao M."/>
            <person name="Shu W.-S."/>
            <person name="Li W.-J."/>
        </authorList>
    </citation>
    <scope>NUCLEOTIDE SEQUENCE [LARGE SCALE GENOMIC DNA]</scope>
    <source>
        <strain evidence="13 14">EGI 80759</strain>
    </source>
</reference>
<keyword evidence="4 10" id="KW-0963">Cytoplasm</keyword>
<evidence type="ECO:0000313" key="14">
    <source>
        <dbReference type="Proteomes" id="UP000291469"/>
    </source>
</evidence>
<dbReference type="FunFam" id="3.40.50.620:FF:000038">
    <property type="entry name" value="Argininosuccinate synthase"/>
    <property type="match status" value="1"/>
</dbReference>
<evidence type="ECO:0000256" key="7">
    <source>
        <dbReference type="ARBA" id="ARBA00022605"/>
    </source>
</evidence>
<dbReference type="GO" id="GO:0004055">
    <property type="term" value="F:argininosuccinate synthase activity"/>
    <property type="evidence" value="ECO:0007669"/>
    <property type="project" value="UniProtKB-UniRule"/>
</dbReference>
<keyword evidence="5 10" id="KW-0055">Arginine biosynthesis</keyword>
<protein>
    <recommendedName>
        <fullName evidence="3 10">Argininosuccinate synthase</fullName>
        <ecNumber evidence="3 10">6.3.4.5</ecNumber>
    </recommendedName>
    <alternativeName>
        <fullName evidence="10">Citrulline--aspartate ligase</fullName>
    </alternativeName>
</protein>
<dbReference type="Gene3D" id="1.20.5.470">
    <property type="entry name" value="Single helix bin"/>
    <property type="match status" value="1"/>
</dbReference>
<evidence type="ECO:0000256" key="4">
    <source>
        <dbReference type="ARBA" id="ARBA00022490"/>
    </source>
</evidence>
<gene>
    <name evidence="10" type="primary">argG</name>
    <name evidence="13" type="ORF">ER308_19690</name>
</gene>
<dbReference type="Gene3D" id="3.90.1260.10">
    <property type="entry name" value="Argininosuccinate synthetase, chain A, domain 2"/>
    <property type="match status" value="1"/>
</dbReference>
<evidence type="ECO:0000256" key="1">
    <source>
        <dbReference type="ARBA" id="ARBA00004967"/>
    </source>
</evidence>
<feature type="binding site" evidence="10">
    <location>
        <position position="132"/>
    </location>
    <ligand>
        <name>L-citrulline</name>
        <dbReference type="ChEBI" id="CHEBI:57743"/>
    </ligand>
</feature>
<comment type="subunit">
    <text evidence="2 10">Homotetramer.</text>
</comment>
<evidence type="ECO:0000259" key="12">
    <source>
        <dbReference type="Pfam" id="PF20979"/>
    </source>
</evidence>
<feature type="binding site" evidence="10">
    <location>
        <position position="128"/>
    </location>
    <ligand>
        <name>L-aspartate</name>
        <dbReference type="ChEBI" id="CHEBI:29991"/>
    </ligand>
</feature>
<dbReference type="RefSeq" id="WP_131156564.1">
    <property type="nucleotide sequence ID" value="NZ_CP036402.1"/>
</dbReference>
<dbReference type="GO" id="GO:0005737">
    <property type="term" value="C:cytoplasm"/>
    <property type="evidence" value="ECO:0007669"/>
    <property type="project" value="UniProtKB-SubCell"/>
</dbReference>